<feature type="compositionally biased region" description="Polar residues" evidence="1">
    <location>
        <begin position="1109"/>
        <end position="1125"/>
    </location>
</feature>
<dbReference type="OrthoDB" id="10685738at2759"/>
<reference evidence="2 3" key="1">
    <citation type="journal article" date="2015" name="Sci. Rep.">
        <title>Genome of the facultative scuticociliatosis pathogen Pseudocohnilembus persalinus provides insight into its virulence through horizontal gene transfer.</title>
        <authorList>
            <person name="Xiong J."/>
            <person name="Wang G."/>
            <person name="Cheng J."/>
            <person name="Tian M."/>
            <person name="Pan X."/>
            <person name="Warren A."/>
            <person name="Jiang C."/>
            <person name="Yuan D."/>
            <person name="Miao W."/>
        </authorList>
    </citation>
    <scope>NUCLEOTIDE SEQUENCE [LARGE SCALE GENOMIC DNA]</scope>
    <source>
        <strain evidence="2">36N120E</strain>
    </source>
</reference>
<evidence type="ECO:0000313" key="3">
    <source>
        <dbReference type="Proteomes" id="UP000054937"/>
    </source>
</evidence>
<proteinExistence type="predicted"/>
<dbReference type="Pfam" id="PF10300">
    <property type="entry name" value="Iml2-TPR_39"/>
    <property type="match status" value="1"/>
</dbReference>
<feature type="compositionally biased region" description="Acidic residues" evidence="1">
    <location>
        <begin position="151"/>
        <end position="170"/>
    </location>
</feature>
<feature type="region of interest" description="Disordered" evidence="1">
    <location>
        <begin position="1106"/>
        <end position="1125"/>
    </location>
</feature>
<dbReference type="InParanoid" id="A0A0V0QQE7"/>
<evidence type="ECO:0000256" key="1">
    <source>
        <dbReference type="SAM" id="MobiDB-lite"/>
    </source>
</evidence>
<accession>A0A0V0QQE7</accession>
<organism evidence="2 3">
    <name type="scientific">Pseudocohnilembus persalinus</name>
    <name type="common">Ciliate</name>
    <dbReference type="NCBI Taxonomy" id="266149"/>
    <lineage>
        <taxon>Eukaryota</taxon>
        <taxon>Sar</taxon>
        <taxon>Alveolata</taxon>
        <taxon>Ciliophora</taxon>
        <taxon>Intramacronucleata</taxon>
        <taxon>Oligohymenophorea</taxon>
        <taxon>Scuticociliatia</taxon>
        <taxon>Philasterida</taxon>
        <taxon>Pseudocohnilembidae</taxon>
        <taxon>Pseudocohnilembus</taxon>
    </lineage>
</organism>
<feature type="compositionally biased region" description="Polar residues" evidence="1">
    <location>
        <begin position="306"/>
        <end position="322"/>
    </location>
</feature>
<dbReference type="PANTHER" id="PTHR31859:SF1">
    <property type="entry name" value="TETRATRICOPEPTIDE REPEAT PROTEIN 39C"/>
    <property type="match status" value="1"/>
</dbReference>
<feature type="region of interest" description="Disordered" evidence="1">
    <location>
        <begin position="300"/>
        <end position="339"/>
    </location>
</feature>
<comment type="caution">
    <text evidence="2">The sequence shown here is derived from an EMBL/GenBank/DDBJ whole genome shotgun (WGS) entry which is preliminary data.</text>
</comment>
<feature type="region of interest" description="Disordered" evidence="1">
    <location>
        <begin position="510"/>
        <end position="540"/>
    </location>
</feature>
<name>A0A0V0QQE7_PSEPJ</name>
<dbReference type="PANTHER" id="PTHR31859">
    <property type="entry name" value="TETRATRICOPEPTIDE REPEAT PROTEIN 39 FAMILY MEMBER"/>
    <property type="match status" value="1"/>
</dbReference>
<dbReference type="AlphaFoldDB" id="A0A0V0QQE7"/>
<keyword evidence="3" id="KW-1185">Reference proteome</keyword>
<evidence type="ECO:0000313" key="2">
    <source>
        <dbReference type="EMBL" id="KRX04530.1"/>
    </source>
</evidence>
<feature type="compositionally biased region" description="Low complexity" evidence="1">
    <location>
        <begin position="519"/>
        <end position="540"/>
    </location>
</feature>
<dbReference type="InterPro" id="IPR019412">
    <property type="entry name" value="IML2/TPR_39"/>
</dbReference>
<protein>
    <submittedName>
        <fullName evidence="2">Uncharacterized protein</fullName>
    </submittedName>
</protein>
<dbReference type="EMBL" id="LDAU01000114">
    <property type="protein sequence ID" value="KRX04530.1"/>
    <property type="molecule type" value="Genomic_DNA"/>
</dbReference>
<sequence length="1204" mass="142149">MSQISAKSKMKQSISDIFKESFLNFNCIEESDCNLEVNDENDDIPNIKEIATYEFAIMPEYCLSYLQNFSFNGDQERPNFLDLNDFDLDSDEENIELDETMKQDFYIRHFKTNKVNGIANQKYAGNKGLIQYGLSNGDVQNEIDLNFEDEDDDTYSLENGSEAEGEEEERGDEKSYEQEKIFTKNNSLNLQQNADNLHDYDKFEKSDYGQLHDTGENIYTQNNTDVDIINQNGKEFSEGIGDQKHQIGSIQNKDSEKKIENSDILVNLLPTSFKRTSNFEHKQKLFKNFNKNCKINKYKLDDNGDKSAQSRKQNQNVNFKIKQNQRQKQKLRVPDEQESDNVVDFLQDTPPNIKQSLLRPHFFTNQQMQQNKNKNGKNIKLCRVYQVKLQSNKSQKSQFSNPQFKNQIESFDQSEYFTNFQDQAIENNNYQQQFDTQIKNNTDGQFSVDTSNTSLSEDLAHHSEQNQISNFIGNYNTRNFIQKNFSTSDFQEFNFSPQHQVLSHRTIKINPKKGSTTTTNKSENQNTNINTNSQSNSLGNNKDIKIQNQIQQDEFENDGSIFNCDVVSVEEPKICLNNQPYFQPKLMKAIKAMWQFQMKEARTLFALYNLEKSQLYEPEIVLLELIVSGDKQKFSKCEARYSTLVKNLQDEQYSLSQNLDEIAKQTLFSEFYLIKGMLNLFQNNKFSGLMNLKSSYQHMKKIKRLLQQQIPDNETKNRIIFLEGIYNLGIALIPSVFSKLLSFIGLKHDTQKGIQLLKQCVSQFSIKSYWACTLLCIYHIQVEGNYEQAKSLLISTFNLSQKKLLNQFKQEDFQEMSDEKLLDQGQILSPICFWILSIINWKQCQPIIAIQYVNYAIESCREFKQFSYFLHFEIGWFNLTQTDWKLAKKWFELVLVYSLEMESYYKDQKIKKLFVNYGIQDAQQDAYFQNFLSQNKGYQTKLTLPHKVSVLVILAICHIAEKRENTAKAFLISALFLCQNLGSNEKSYIDQQFEKLIETFIKRKIKYLLIFEILYFLKELDKLPKENLQVWIQELEEHNLFLDKIMRNEIEQQHYGEIKEEEQDSPYFKEQQQQNQYNNENHKEIFLNKDQNYQNLNQQQQYFEDDKQNNYPNFSNQKQHQYRQNNQNEVQYPQIRLNQKLELNRNNDKIFQRNQSHQQQMQSKQNPFYQNNQTSDWKQLRNQNLISPGLSHISHRESETNRNI</sequence>
<feature type="region of interest" description="Disordered" evidence="1">
    <location>
        <begin position="151"/>
        <end position="175"/>
    </location>
</feature>
<dbReference type="Proteomes" id="UP000054937">
    <property type="component" value="Unassembled WGS sequence"/>
</dbReference>
<gene>
    <name evidence="2" type="ORF">PPERSA_04345</name>
</gene>